<gene>
    <name evidence="1" type="ORF">LPJ66_001765</name>
</gene>
<proteinExistence type="predicted"/>
<reference evidence="1" key="1">
    <citation type="submission" date="2022-07" db="EMBL/GenBank/DDBJ databases">
        <title>Phylogenomic reconstructions and comparative analyses of Kickxellomycotina fungi.</title>
        <authorList>
            <person name="Reynolds N.K."/>
            <person name="Stajich J.E."/>
            <person name="Barry K."/>
            <person name="Grigoriev I.V."/>
            <person name="Crous P."/>
            <person name="Smith M.E."/>
        </authorList>
    </citation>
    <scope>NUCLEOTIDE SEQUENCE</scope>
    <source>
        <strain evidence="1">Benny 63K</strain>
    </source>
</reference>
<evidence type="ECO:0000313" key="2">
    <source>
        <dbReference type="Proteomes" id="UP001150581"/>
    </source>
</evidence>
<comment type="caution">
    <text evidence="1">The sequence shown here is derived from an EMBL/GenBank/DDBJ whole genome shotgun (WGS) entry which is preliminary data.</text>
</comment>
<keyword evidence="2" id="KW-1185">Reference proteome</keyword>
<dbReference type="Proteomes" id="UP001150581">
    <property type="component" value="Unassembled WGS sequence"/>
</dbReference>
<organism evidence="1 2">
    <name type="scientific">Kickxella alabastrina</name>
    <dbReference type="NCBI Taxonomy" id="61397"/>
    <lineage>
        <taxon>Eukaryota</taxon>
        <taxon>Fungi</taxon>
        <taxon>Fungi incertae sedis</taxon>
        <taxon>Zoopagomycota</taxon>
        <taxon>Kickxellomycotina</taxon>
        <taxon>Kickxellomycetes</taxon>
        <taxon>Kickxellales</taxon>
        <taxon>Kickxellaceae</taxon>
        <taxon>Kickxella</taxon>
    </lineage>
</organism>
<sequence length="132" mass="15287">MKTVAAHPRATRLSTDYANCLWDKLPDELSPHWPQDPTLELRPYAELQDHVVYMMSVPELKDLCEILDKLLECGQIYKCDTAFASPAYAIKKKLAGYRLLVYMQQMNSMINDYLCLLPNIDALLDHCDRCKY</sequence>
<accession>A0ACC1ISF5</accession>
<name>A0ACC1ISF5_9FUNG</name>
<protein>
    <submittedName>
        <fullName evidence="1">Uncharacterized protein</fullName>
    </submittedName>
</protein>
<dbReference type="EMBL" id="JANBPG010000111">
    <property type="protein sequence ID" value="KAJ1899992.1"/>
    <property type="molecule type" value="Genomic_DNA"/>
</dbReference>
<evidence type="ECO:0000313" key="1">
    <source>
        <dbReference type="EMBL" id="KAJ1899992.1"/>
    </source>
</evidence>